<dbReference type="GO" id="GO:0016020">
    <property type="term" value="C:membrane"/>
    <property type="evidence" value="ECO:0007669"/>
    <property type="project" value="TreeGrafter"/>
</dbReference>
<protein>
    <submittedName>
        <fullName evidence="5">Uncharacterized protein</fullName>
    </submittedName>
</protein>
<evidence type="ECO:0000313" key="5">
    <source>
        <dbReference type="EMBL" id="PVV02384.1"/>
    </source>
</evidence>
<evidence type="ECO:0000256" key="4">
    <source>
        <dbReference type="SAM" id="MobiDB-lite"/>
    </source>
</evidence>
<dbReference type="InterPro" id="IPR007515">
    <property type="entry name" value="Mss4"/>
</dbReference>
<gene>
    <name evidence="5" type="ORF">BB560_003159</name>
</gene>
<reference evidence="5 6" key="1">
    <citation type="journal article" date="2018" name="MBio">
        <title>Comparative Genomics Reveals the Core Gene Toolbox for the Fungus-Insect Symbiosis.</title>
        <authorList>
            <person name="Wang Y."/>
            <person name="Stata M."/>
            <person name="Wang W."/>
            <person name="Stajich J.E."/>
            <person name="White M.M."/>
            <person name="Moncalvo J.M."/>
        </authorList>
    </citation>
    <scope>NUCLEOTIDE SEQUENCE [LARGE SCALE GENOMIC DNA]</scope>
    <source>
        <strain evidence="5 6">SC-DP-2</strain>
    </source>
</reference>
<dbReference type="InterPro" id="IPR011323">
    <property type="entry name" value="Mss4/transl-control_tumour"/>
</dbReference>
<dbReference type="AlphaFoldDB" id="A0A2T9ZCQ7"/>
<evidence type="ECO:0000256" key="2">
    <source>
        <dbReference type="ARBA" id="ARBA00022658"/>
    </source>
</evidence>
<evidence type="ECO:0000256" key="1">
    <source>
        <dbReference type="ARBA" id="ARBA00022448"/>
    </source>
</evidence>
<dbReference type="PROSITE" id="PS51796">
    <property type="entry name" value="MSS4"/>
    <property type="match status" value="1"/>
</dbReference>
<dbReference type="GO" id="GO:0005829">
    <property type="term" value="C:cytosol"/>
    <property type="evidence" value="ECO:0007669"/>
    <property type="project" value="TreeGrafter"/>
</dbReference>
<dbReference type="Proteomes" id="UP000245609">
    <property type="component" value="Unassembled WGS sequence"/>
</dbReference>
<dbReference type="GO" id="GO:0015031">
    <property type="term" value="P:protein transport"/>
    <property type="evidence" value="ECO:0007669"/>
    <property type="project" value="UniProtKB-KW"/>
</dbReference>
<proteinExistence type="predicted"/>
<dbReference type="STRING" id="133381.A0A2T9ZCQ7"/>
<dbReference type="Pfam" id="PF04421">
    <property type="entry name" value="Mss4"/>
    <property type="match status" value="1"/>
</dbReference>
<feature type="compositionally biased region" description="Polar residues" evidence="4">
    <location>
        <begin position="142"/>
        <end position="162"/>
    </location>
</feature>
<evidence type="ECO:0000256" key="3">
    <source>
        <dbReference type="ARBA" id="ARBA00022927"/>
    </source>
</evidence>
<evidence type="ECO:0000313" key="6">
    <source>
        <dbReference type="Proteomes" id="UP000245609"/>
    </source>
</evidence>
<dbReference type="Gene3D" id="2.170.150.10">
    <property type="entry name" value="Metal Binding Protein, Guanine Nucleotide Exchange Factor, Chain A"/>
    <property type="match status" value="1"/>
</dbReference>
<dbReference type="InterPro" id="IPR011057">
    <property type="entry name" value="Mss4-like_sf"/>
</dbReference>
<feature type="region of interest" description="Disordered" evidence="4">
    <location>
        <begin position="137"/>
        <end position="162"/>
    </location>
</feature>
<sequence>MNFIPISLIDPPVSRFDRLRMEAKLKAKARDAYKIHLQPYCLICPRKSCKSKLLYLNGANLVFKPKKQDELNVYPLPQKESGSPVLLEIEIPQDLVSVIEDKKRILIEKLKKNDIELDPFLSDEKLDDEKTLSGKEGLKSEFGSSGTADNVNSAQRNSTSGQSKAFSGFYWCVDDVFKFENIGLSKPAAHSLRFLICAECEYGPLGFHLPPTPSENVSQKDKPSLEYLLAINRVGYLRS</sequence>
<dbReference type="SUPFAM" id="SSF51316">
    <property type="entry name" value="Mss4-like"/>
    <property type="match status" value="1"/>
</dbReference>
<dbReference type="GO" id="GO:0008270">
    <property type="term" value="F:zinc ion binding"/>
    <property type="evidence" value="ECO:0007669"/>
    <property type="project" value="TreeGrafter"/>
</dbReference>
<dbReference type="EMBL" id="MBFS01000485">
    <property type="protein sequence ID" value="PVV02384.1"/>
    <property type="molecule type" value="Genomic_DNA"/>
</dbReference>
<comment type="caution">
    <text evidence="5">The sequence shown here is derived from an EMBL/GenBank/DDBJ whole genome shotgun (WGS) entry which is preliminary data.</text>
</comment>
<keyword evidence="6" id="KW-1185">Reference proteome</keyword>
<keyword evidence="1" id="KW-0813">Transport</keyword>
<dbReference type="GO" id="GO:0007264">
    <property type="term" value="P:small GTPase-mediated signal transduction"/>
    <property type="evidence" value="ECO:0007669"/>
    <property type="project" value="InterPro"/>
</dbReference>
<dbReference type="OrthoDB" id="30840at2759"/>
<dbReference type="GO" id="GO:0006892">
    <property type="term" value="P:post-Golgi vesicle-mediated transport"/>
    <property type="evidence" value="ECO:0007669"/>
    <property type="project" value="TreeGrafter"/>
</dbReference>
<keyword evidence="2" id="KW-0344">Guanine-nucleotide releasing factor</keyword>
<organism evidence="5 6">
    <name type="scientific">Smittium megazygosporum</name>
    <dbReference type="NCBI Taxonomy" id="133381"/>
    <lineage>
        <taxon>Eukaryota</taxon>
        <taxon>Fungi</taxon>
        <taxon>Fungi incertae sedis</taxon>
        <taxon>Zoopagomycota</taxon>
        <taxon>Kickxellomycotina</taxon>
        <taxon>Harpellomycetes</taxon>
        <taxon>Harpellales</taxon>
        <taxon>Legeriomycetaceae</taxon>
        <taxon>Smittium</taxon>
    </lineage>
</organism>
<dbReference type="GO" id="GO:0005085">
    <property type="term" value="F:guanyl-nucleotide exchange factor activity"/>
    <property type="evidence" value="ECO:0007669"/>
    <property type="project" value="UniProtKB-KW"/>
</dbReference>
<accession>A0A2T9ZCQ7</accession>
<dbReference type="PANTHER" id="PTHR13276">
    <property type="entry name" value="GUANINE NUCLEOTIDE EXCHANGE FACTOR MSS4"/>
    <property type="match status" value="1"/>
</dbReference>
<dbReference type="PANTHER" id="PTHR13276:SF0">
    <property type="entry name" value="GUANINE NUCLEOTIDE EXCHANGE FACTOR MSS4"/>
    <property type="match status" value="1"/>
</dbReference>
<name>A0A2T9ZCQ7_9FUNG</name>
<keyword evidence="3" id="KW-0653">Protein transport</keyword>